<gene>
    <name evidence="1" type="ORF">A1O1_01712</name>
</gene>
<dbReference type="Proteomes" id="UP000019484">
    <property type="component" value="Unassembled WGS sequence"/>
</dbReference>
<organism evidence="1 2">
    <name type="scientific">Capronia coronata CBS 617.96</name>
    <dbReference type="NCBI Taxonomy" id="1182541"/>
    <lineage>
        <taxon>Eukaryota</taxon>
        <taxon>Fungi</taxon>
        <taxon>Dikarya</taxon>
        <taxon>Ascomycota</taxon>
        <taxon>Pezizomycotina</taxon>
        <taxon>Eurotiomycetes</taxon>
        <taxon>Chaetothyriomycetidae</taxon>
        <taxon>Chaetothyriales</taxon>
        <taxon>Herpotrichiellaceae</taxon>
        <taxon>Capronia</taxon>
    </lineage>
</organism>
<dbReference type="RefSeq" id="XP_007720814.1">
    <property type="nucleotide sequence ID" value="XM_007722624.1"/>
</dbReference>
<reference evidence="1 2" key="1">
    <citation type="submission" date="2013-03" db="EMBL/GenBank/DDBJ databases">
        <title>The Genome Sequence of Capronia coronata CBS 617.96.</title>
        <authorList>
            <consortium name="The Broad Institute Genomics Platform"/>
            <person name="Cuomo C."/>
            <person name="de Hoog S."/>
            <person name="Gorbushina A."/>
            <person name="Walker B."/>
            <person name="Young S.K."/>
            <person name="Zeng Q."/>
            <person name="Gargeya S."/>
            <person name="Fitzgerald M."/>
            <person name="Haas B."/>
            <person name="Abouelleil A."/>
            <person name="Allen A.W."/>
            <person name="Alvarado L."/>
            <person name="Arachchi H.M."/>
            <person name="Berlin A.M."/>
            <person name="Chapman S.B."/>
            <person name="Gainer-Dewar J."/>
            <person name="Goldberg J."/>
            <person name="Griggs A."/>
            <person name="Gujja S."/>
            <person name="Hansen M."/>
            <person name="Howarth C."/>
            <person name="Imamovic A."/>
            <person name="Ireland A."/>
            <person name="Larimer J."/>
            <person name="McCowan C."/>
            <person name="Murphy C."/>
            <person name="Pearson M."/>
            <person name="Poon T.W."/>
            <person name="Priest M."/>
            <person name="Roberts A."/>
            <person name="Saif S."/>
            <person name="Shea T."/>
            <person name="Sisk P."/>
            <person name="Sykes S."/>
            <person name="Wortman J."/>
            <person name="Nusbaum C."/>
            <person name="Birren B."/>
        </authorList>
    </citation>
    <scope>NUCLEOTIDE SEQUENCE [LARGE SCALE GENOMIC DNA]</scope>
    <source>
        <strain evidence="1 2">CBS 617.96</strain>
    </source>
</reference>
<dbReference type="GeneID" id="19156613"/>
<evidence type="ECO:0000313" key="1">
    <source>
        <dbReference type="EMBL" id="EXJ93320.1"/>
    </source>
</evidence>
<comment type="caution">
    <text evidence="1">The sequence shown here is derived from an EMBL/GenBank/DDBJ whole genome shotgun (WGS) entry which is preliminary data.</text>
</comment>
<protein>
    <submittedName>
        <fullName evidence="1">Uncharacterized protein</fullName>
    </submittedName>
</protein>
<evidence type="ECO:0000313" key="2">
    <source>
        <dbReference type="Proteomes" id="UP000019484"/>
    </source>
</evidence>
<accession>W9YUF3</accession>
<name>W9YUF3_9EURO</name>
<proteinExistence type="predicted"/>
<keyword evidence="2" id="KW-1185">Reference proteome</keyword>
<dbReference type="HOGENOM" id="CLU_1447683_0_0_1"/>
<dbReference type="EMBL" id="AMWN01000002">
    <property type="protein sequence ID" value="EXJ93320.1"/>
    <property type="molecule type" value="Genomic_DNA"/>
</dbReference>
<dbReference type="AlphaFoldDB" id="W9YUF3"/>
<sequence>MAFASYSVSMPLPDEEADFFKHLLDTLDGHSRKEHLAGLEQGLRQAQDQLQTCTAFYNDYVASFRFISSEYPHLRRQVTGGATAQPTPATITNHSSLNQLEGRWAHEARIHGRISVLYKAHADLVEGLKELGRVWTAIWGIYDDINRPGSSDEVGKHRTLFDNGYGAQLALQLELLGERMNATEERITEQRLGLDSDWEAGHL</sequence>